<comment type="catalytic activity">
    <reaction evidence="11">
        <text>L-threonyl-[protein] + ATP = O-phospho-L-threonyl-[protein] + ADP + H(+)</text>
        <dbReference type="Rhea" id="RHEA:46608"/>
        <dbReference type="Rhea" id="RHEA-COMP:11060"/>
        <dbReference type="Rhea" id="RHEA-COMP:11605"/>
        <dbReference type="ChEBI" id="CHEBI:15378"/>
        <dbReference type="ChEBI" id="CHEBI:30013"/>
        <dbReference type="ChEBI" id="CHEBI:30616"/>
        <dbReference type="ChEBI" id="CHEBI:61977"/>
        <dbReference type="ChEBI" id="CHEBI:456216"/>
        <dbReference type="EC" id="2.7.11.1"/>
    </reaction>
</comment>
<dbReference type="SMART" id="SM00220">
    <property type="entry name" value="S_TKc"/>
    <property type="match status" value="1"/>
</dbReference>
<keyword evidence="16" id="KW-1185">Reference proteome</keyword>
<dbReference type="EC" id="2.7.11.1" evidence="1"/>
<evidence type="ECO:0000313" key="15">
    <source>
        <dbReference type="EMBL" id="CAA2616612.1"/>
    </source>
</evidence>
<dbReference type="EMBL" id="LR743589">
    <property type="protein sequence ID" value="CAA2616612.1"/>
    <property type="molecule type" value="Genomic_DNA"/>
</dbReference>
<dbReference type="CDD" id="cd05117">
    <property type="entry name" value="STKc_CAMK"/>
    <property type="match status" value="1"/>
</dbReference>
<evidence type="ECO:0000313" key="16">
    <source>
        <dbReference type="Proteomes" id="UP001189122"/>
    </source>
</evidence>
<name>A0A7I8IER8_SPIIN</name>
<dbReference type="GO" id="GO:0005524">
    <property type="term" value="F:ATP binding"/>
    <property type="evidence" value="ECO:0007669"/>
    <property type="project" value="UniProtKB-UniRule"/>
</dbReference>
<evidence type="ECO:0000256" key="11">
    <source>
        <dbReference type="ARBA" id="ARBA00047899"/>
    </source>
</evidence>
<evidence type="ECO:0000256" key="10">
    <source>
        <dbReference type="ARBA" id="ARBA00024334"/>
    </source>
</evidence>
<dbReference type="GO" id="GO:0046872">
    <property type="term" value="F:metal ion binding"/>
    <property type="evidence" value="ECO:0007669"/>
    <property type="project" value="UniProtKB-KW"/>
</dbReference>
<evidence type="ECO:0000256" key="6">
    <source>
        <dbReference type="ARBA" id="ARBA00022741"/>
    </source>
</evidence>
<dbReference type="InterPro" id="IPR008271">
    <property type="entry name" value="Ser/Thr_kinase_AS"/>
</dbReference>
<keyword evidence="2" id="KW-0723">Serine/threonine-protein kinase</keyword>
<feature type="domain" description="Protein kinase" evidence="14">
    <location>
        <begin position="42"/>
        <end position="305"/>
    </location>
</feature>
<evidence type="ECO:0000256" key="9">
    <source>
        <dbReference type="ARBA" id="ARBA00022840"/>
    </source>
</evidence>
<dbReference type="GO" id="GO:0004674">
    <property type="term" value="F:protein serine/threonine kinase activity"/>
    <property type="evidence" value="ECO:0007669"/>
    <property type="project" value="UniProtKB-KW"/>
</dbReference>
<reference evidence="15 16" key="1">
    <citation type="submission" date="2019-12" db="EMBL/GenBank/DDBJ databases">
        <authorList>
            <person name="Scholz U."/>
            <person name="Mascher M."/>
            <person name="Fiebig A."/>
        </authorList>
    </citation>
    <scope>NUCLEOTIDE SEQUENCE</scope>
</reference>
<evidence type="ECO:0000256" key="5">
    <source>
        <dbReference type="ARBA" id="ARBA00022737"/>
    </source>
</evidence>
<keyword evidence="3" id="KW-0808">Transferase</keyword>
<comment type="similarity">
    <text evidence="10">Belongs to the protein kinase superfamily. Ser/Thr protein kinase family. CDPK subfamily.</text>
</comment>
<evidence type="ECO:0000256" key="13">
    <source>
        <dbReference type="PROSITE-ProRule" id="PRU10141"/>
    </source>
</evidence>
<evidence type="ECO:0000256" key="7">
    <source>
        <dbReference type="ARBA" id="ARBA00022777"/>
    </source>
</evidence>
<dbReference type="InterPro" id="IPR017441">
    <property type="entry name" value="Protein_kinase_ATP_BS"/>
</dbReference>
<dbReference type="FunFam" id="1.10.510.10:FF:000668">
    <property type="entry name" value="Phosphoenolpyruvate carboxylase kinase"/>
    <property type="match status" value="1"/>
</dbReference>
<dbReference type="InterPro" id="IPR000719">
    <property type="entry name" value="Prot_kinase_dom"/>
</dbReference>
<evidence type="ECO:0000256" key="12">
    <source>
        <dbReference type="ARBA" id="ARBA00048679"/>
    </source>
</evidence>
<dbReference type="FunFam" id="3.30.200.20:FF:000004">
    <property type="entry name" value="Calcium-dependent protein kinase 1"/>
    <property type="match status" value="1"/>
</dbReference>
<dbReference type="Gene3D" id="1.10.510.10">
    <property type="entry name" value="Transferase(Phosphotransferase) domain 1"/>
    <property type="match status" value="1"/>
</dbReference>
<dbReference type="Proteomes" id="UP001189122">
    <property type="component" value="Unassembled WGS sequence"/>
</dbReference>
<keyword evidence="5" id="KW-0677">Repeat</keyword>
<proteinExistence type="inferred from homology"/>
<keyword evidence="6 13" id="KW-0547">Nucleotide-binding</keyword>
<sequence length="524" mass="56652">MAVGQSSNGNSGNKKPCHCYKVADLTSPILESSLTSNLLERYDLGGQLGWGQFGVIRECTDVFTGEKLACKSIAKDRLVTEDDLRSVKLEIEIMSRLSGHPHVVELKAVYEEERYVHLVMELCAGGELFHLLEKRGRFSEPQARILFQHLMEVVMFCHDKGIVHRDLKPENILLATDSPSSPIKLADFGLATFIEPGNNFFSKNLYGTVGSPFYIAPEVLGGGYNQAADIWSAGVILYILLSGMPPFWAKTKSGIFDAVRAAKLWFPSNHWGHISPSAKDLITGMLRKDPAQRLTAAQVLDHAWMRDSRPQFQGTSGFSGLSDCGQVAMGACSFSTPLSPGLRDVSFSADSPIAHGATPEYSSPTFTCKSSFSSFLIDPVSPTSNAGFSFRSCGESSNAEFSSPVQSLPSFVFFSSPLAKVPDDPSCSGDDDAGDGRVQKDSSFGKLFASPDSSAWICRELKGGDVRRGGAAASRSLAIHSKRNRTIGPGELVPLELVVTESIIRWASCTRLPSAPSLTSSLVC</sequence>
<comment type="catalytic activity">
    <reaction evidence="12">
        <text>L-seryl-[protein] + ATP = O-phospho-L-seryl-[protein] + ADP + H(+)</text>
        <dbReference type="Rhea" id="RHEA:17989"/>
        <dbReference type="Rhea" id="RHEA-COMP:9863"/>
        <dbReference type="Rhea" id="RHEA-COMP:11604"/>
        <dbReference type="ChEBI" id="CHEBI:15378"/>
        <dbReference type="ChEBI" id="CHEBI:29999"/>
        <dbReference type="ChEBI" id="CHEBI:30616"/>
        <dbReference type="ChEBI" id="CHEBI:83421"/>
        <dbReference type="ChEBI" id="CHEBI:456216"/>
        <dbReference type="EC" id="2.7.11.1"/>
    </reaction>
</comment>
<dbReference type="Pfam" id="PF00069">
    <property type="entry name" value="Pkinase"/>
    <property type="match status" value="1"/>
</dbReference>
<organism evidence="15">
    <name type="scientific">Spirodela intermedia</name>
    <name type="common">Intermediate duckweed</name>
    <dbReference type="NCBI Taxonomy" id="51605"/>
    <lineage>
        <taxon>Eukaryota</taxon>
        <taxon>Viridiplantae</taxon>
        <taxon>Streptophyta</taxon>
        <taxon>Embryophyta</taxon>
        <taxon>Tracheophyta</taxon>
        <taxon>Spermatophyta</taxon>
        <taxon>Magnoliopsida</taxon>
        <taxon>Liliopsida</taxon>
        <taxon>Araceae</taxon>
        <taxon>Lemnoideae</taxon>
        <taxon>Spirodela</taxon>
    </lineage>
</organism>
<dbReference type="PROSITE" id="PS50011">
    <property type="entry name" value="PROTEIN_KINASE_DOM"/>
    <property type="match status" value="1"/>
</dbReference>
<dbReference type="SUPFAM" id="SSF56112">
    <property type="entry name" value="Protein kinase-like (PK-like)"/>
    <property type="match status" value="1"/>
</dbReference>
<dbReference type="AlphaFoldDB" id="A0A7I8IER8"/>
<keyword evidence="9 13" id="KW-0067">ATP-binding</keyword>
<dbReference type="EMBL" id="CACRZD030000002">
    <property type="protein sequence ID" value="CAA6656290.1"/>
    <property type="molecule type" value="Genomic_DNA"/>
</dbReference>
<evidence type="ECO:0000256" key="4">
    <source>
        <dbReference type="ARBA" id="ARBA00022723"/>
    </source>
</evidence>
<dbReference type="PROSITE" id="PS00108">
    <property type="entry name" value="PROTEIN_KINASE_ST"/>
    <property type="match status" value="1"/>
</dbReference>
<dbReference type="Gene3D" id="3.30.200.20">
    <property type="entry name" value="Phosphorylase Kinase, domain 1"/>
    <property type="match status" value="1"/>
</dbReference>
<keyword evidence="7" id="KW-0418">Kinase</keyword>
<dbReference type="PROSITE" id="PS00107">
    <property type="entry name" value="PROTEIN_KINASE_ATP"/>
    <property type="match status" value="1"/>
</dbReference>
<keyword evidence="8" id="KW-0106">Calcium</keyword>
<evidence type="ECO:0000259" key="14">
    <source>
        <dbReference type="PROSITE" id="PS50011"/>
    </source>
</evidence>
<protein>
    <recommendedName>
        <fullName evidence="1">non-specific serine/threonine protein kinase</fullName>
        <ecNumber evidence="1">2.7.11.1</ecNumber>
    </recommendedName>
</protein>
<evidence type="ECO:0000256" key="8">
    <source>
        <dbReference type="ARBA" id="ARBA00022837"/>
    </source>
</evidence>
<dbReference type="InterPro" id="IPR011009">
    <property type="entry name" value="Kinase-like_dom_sf"/>
</dbReference>
<gene>
    <name evidence="15" type="ORF">SI7747_02002830</name>
</gene>
<evidence type="ECO:0000256" key="2">
    <source>
        <dbReference type="ARBA" id="ARBA00022527"/>
    </source>
</evidence>
<evidence type="ECO:0000256" key="3">
    <source>
        <dbReference type="ARBA" id="ARBA00022679"/>
    </source>
</evidence>
<keyword evidence="4" id="KW-0479">Metal-binding</keyword>
<feature type="binding site" evidence="13">
    <location>
        <position position="75"/>
    </location>
    <ligand>
        <name>ATP</name>
        <dbReference type="ChEBI" id="CHEBI:30616"/>
    </ligand>
</feature>
<dbReference type="InterPro" id="IPR050205">
    <property type="entry name" value="CDPK_Ser/Thr_kinases"/>
</dbReference>
<accession>A0A7I8IER8</accession>
<evidence type="ECO:0000256" key="1">
    <source>
        <dbReference type="ARBA" id="ARBA00012513"/>
    </source>
</evidence>
<dbReference type="PANTHER" id="PTHR24349">
    <property type="entry name" value="SERINE/THREONINE-PROTEIN KINASE"/>
    <property type="match status" value="1"/>
</dbReference>